<dbReference type="AlphaFoldDB" id="A0A9Q8V5P1"/>
<feature type="region of interest" description="Disordered" evidence="1">
    <location>
        <begin position="35"/>
        <end position="129"/>
    </location>
</feature>
<organism evidence="2 3">
    <name type="scientific">Purpureocillium takamizusanense</name>
    <dbReference type="NCBI Taxonomy" id="2060973"/>
    <lineage>
        <taxon>Eukaryota</taxon>
        <taxon>Fungi</taxon>
        <taxon>Dikarya</taxon>
        <taxon>Ascomycota</taxon>
        <taxon>Pezizomycotina</taxon>
        <taxon>Sordariomycetes</taxon>
        <taxon>Hypocreomycetidae</taxon>
        <taxon>Hypocreales</taxon>
        <taxon>Ophiocordycipitaceae</taxon>
        <taxon>Purpureocillium</taxon>
    </lineage>
</organism>
<dbReference type="RefSeq" id="XP_047837374.1">
    <property type="nucleotide sequence ID" value="XM_047981414.1"/>
</dbReference>
<evidence type="ECO:0000313" key="3">
    <source>
        <dbReference type="Proteomes" id="UP000829364"/>
    </source>
</evidence>
<protein>
    <submittedName>
        <fullName evidence="2">Uncharacterized protein</fullName>
    </submittedName>
</protein>
<dbReference type="EMBL" id="CP086354">
    <property type="protein sequence ID" value="UNI13893.1"/>
    <property type="molecule type" value="Genomic_DNA"/>
</dbReference>
<evidence type="ECO:0000313" key="2">
    <source>
        <dbReference type="EMBL" id="UNI13893.1"/>
    </source>
</evidence>
<proteinExistence type="predicted"/>
<feature type="compositionally biased region" description="Basic and acidic residues" evidence="1">
    <location>
        <begin position="88"/>
        <end position="111"/>
    </location>
</feature>
<feature type="compositionally biased region" description="Polar residues" evidence="1">
    <location>
        <begin position="39"/>
        <end position="56"/>
    </location>
</feature>
<accession>A0A9Q8V5P1</accession>
<gene>
    <name evidence="2" type="ORF">JDV02_000589</name>
</gene>
<keyword evidence="3" id="KW-1185">Reference proteome</keyword>
<dbReference type="KEGG" id="ptkz:JDV02_000589"/>
<dbReference type="OrthoDB" id="4357148at2759"/>
<feature type="compositionally biased region" description="Basic and acidic residues" evidence="1">
    <location>
        <begin position="59"/>
        <end position="76"/>
    </location>
</feature>
<dbReference type="Proteomes" id="UP000829364">
    <property type="component" value="Chromosome 1"/>
</dbReference>
<sequence>MYKYPACQLIESDFLFSSIIRISLSWCKRPAISSEHTAKSLQRSPDTMSSESNEYVSRQGDKSEIPVQADDSKVEDPIDETTANSDAQLERDDAEAIDKSNIIKDRTRHAEPQAGYREPGDNEGIPTDD</sequence>
<dbReference type="GeneID" id="72062554"/>
<reference evidence="2" key="1">
    <citation type="submission" date="2021-11" db="EMBL/GenBank/DDBJ databases">
        <title>Purpureocillium_takamizusanense_genome.</title>
        <authorList>
            <person name="Nguyen N.-H."/>
        </authorList>
    </citation>
    <scope>NUCLEOTIDE SEQUENCE</scope>
    <source>
        <strain evidence="2">PT3</strain>
    </source>
</reference>
<evidence type="ECO:0000256" key="1">
    <source>
        <dbReference type="SAM" id="MobiDB-lite"/>
    </source>
</evidence>
<name>A0A9Q8V5P1_9HYPO</name>